<proteinExistence type="predicted"/>
<keyword evidence="2" id="KW-1185">Reference proteome</keyword>
<name>A0AAD6DC43_9EURO</name>
<dbReference type="EMBL" id="JAQJAC010000010">
    <property type="protein sequence ID" value="KAJ5568964.1"/>
    <property type="molecule type" value="Genomic_DNA"/>
</dbReference>
<comment type="caution">
    <text evidence="1">The sequence shown here is derived from an EMBL/GenBank/DDBJ whole genome shotgun (WGS) entry which is preliminary data.</text>
</comment>
<accession>A0AAD6DC43</accession>
<gene>
    <name evidence="1" type="ORF">N7450_011450</name>
</gene>
<reference evidence="1 2" key="1">
    <citation type="journal article" date="2023" name="IMA Fungus">
        <title>Comparative genomic study of the Penicillium genus elucidates a diverse pangenome and 15 lateral gene transfer events.</title>
        <authorList>
            <person name="Petersen C."/>
            <person name="Sorensen T."/>
            <person name="Nielsen M.R."/>
            <person name="Sondergaard T.E."/>
            <person name="Sorensen J.L."/>
            <person name="Fitzpatrick D.A."/>
            <person name="Frisvad J.C."/>
            <person name="Nielsen K.L."/>
        </authorList>
    </citation>
    <scope>NUCLEOTIDE SEQUENCE [LARGE SCALE GENOMIC DNA]</scope>
    <source>
        <strain evidence="1 2">IBT 29057</strain>
    </source>
</reference>
<dbReference type="Proteomes" id="UP001216150">
    <property type="component" value="Unassembled WGS sequence"/>
</dbReference>
<organism evidence="1 2">
    <name type="scientific">Penicillium hetheringtonii</name>
    <dbReference type="NCBI Taxonomy" id="911720"/>
    <lineage>
        <taxon>Eukaryota</taxon>
        <taxon>Fungi</taxon>
        <taxon>Dikarya</taxon>
        <taxon>Ascomycota</taxon>
        <taxon>Pezizomycotina</taxon>
        <taxon>Eurotiomycetes</taxon>
        <taxon>Eurotiomycetidae</taxon>
        <taxon>Eurotiales</taxon>
        <taxon>Aspergillaceae</taxon>
        <taxon>Penicillium</taxon>
    </lineage>
</organism>
<evidence type="ECO:0000313" key="1">
    <source>
        <dbReference type="EMBL" id="KAJ5568964.1"/>
    </source>
</evidence>
<evidence type="ECO:0000313" key="2">
    <source>
        <dbReference type="Proteomes" id="UP001216150"/>
    </source>
</evidence>
<protein>
    <submittedName>
        <fullName evidence="1">Uncharacterized protein</fullName>
    </submittedName>
</protein>
<sequence>MSQFTTLCRMKRALSVQVPGTIEGYFSDTTKRCLLVARGSGRGPRRHGLCLNERTIQRQGSVLARERVSTYTGLIVCEGAHNTIAGLIAARENLLTQHSPAVVPAETLDLADVPAETLDFAVVPAETLDLADVPAETLDLAVVPAETLDLADVPAETLDFAVVPAETLGNADVPAKDAPRPCGPGV</sequence>
<dbReference type="AlphaFoldDB" id="A0AAD6DC43"/>